<protein>
    <submittedName>
        <fullName evidence="4">Class I SAM-dependent methyltransferase</fullName>
    </submittedName>
</protein>
<dbReference type="PANTHER" id="PTHR43861:SF1">
    <property type="entry name" value="TRANS-ACONITATE 2-METHYLTRANSFERASE"/>
    <property type="match status" value="1"/>
</dbReference>
<gene>
    <name evidence="4" type="ORF">OM076_07895</name>
</gene>
<dbReference type="SUPFAM" id="SSF53335">
    <property type="entry name" value="S-adenosyl-L-methionine-dependent methyltransferases"/>
    <property type="match status" value="1"/>
</dbReference>
<dbReference type="AlphaFoldDB" id="A0A9X3MQ15"/>
<dbReference type="EMBL" id="JAPDOD010000004">
    <property type="protein sequence ID" value="MDA0160180.1"/>
    <property type="molecule type" value="Genomic_DNA"/>
</dbReference>
<dbReference type="Pfam" id="PF13649">
    <property type="entry name" value="Methyltransf_25"/>
    <property type="match status" value="1"/>
</dbReference>
<dbReference type="Proteomes" id="UP001149140">
    <property type="component" value="Unassembled WGS sequence"/>
</dbReference>
<dbReference type="PANTHER" id="PTHR43861">
    <property type="entry name" value="TRANS-ACONITATE 2-METHYLTRANSFERASE-RELATED"/>
    <property type="match status" value="1"/>
</dbReference>
<organism evidence="4 5">
    <name type="scientific">Solirubrobacter ginsenosidimutans</name>
    <dbReference type="NCBI Taxonomy" id="490573"/>
    <lineage>
        <taxon>Bacteria</taxon>
        <taxon>Bacillati</taxon>
        <taxon>Actinomycetota</taxon>
        <taxon>Thermoleophilia</taxon>
        <taxon>Solirubrobacterales</taxon>
        <taxon>Solirubrobacteraceae</taxon>
        <taxon>Solirubrobacter</taxon>
    </lineage>
</organism>
<evidence type="ECO:0000259" key="3">
    <source>
        <dbReference type="Pfam" id="PF13649"/>
    </source>
</evidence>
<comment type="caution">
    <text evidence="4">The sequence shown here is derived from an EMBL/GenBank/DDBJ whole genome shotgun (WGS) entry which is preliminary data.</text>
</comment>
<feature type="domain" description="Methyltransferase" evidence="3">
    <location>
        <begin position="62"/>
        <end position="152"/>
    </location>
</feature>
<dbReference type="GO" id="GO:0032259">
    <property type="term" value="P:methylation"/>
    <property type="evidence" value="ECO:0007669"/>
    <property type="project" value="UniProtKB-KW"/>
</dbReference>
<dbReference type="InterPro" id="IPR029063">
    <property type="entry name" value="SAM-dependent_MTases_sf"/>
</dbReference>
<evidence type="ECO:0000313" key="4">
    <source>
        <dbReference type="EMBL" id="MDA0160180.1"/>
    </source>
</evidence>
<evidence type="ECO:0000256" key="1">
    <source>
        <dbReference type="ARBA" id="ARBA00022603"/>
    </source>
</evidence>
<keyword evidence="2" id="KW-0808">Transferase</keyword>
<dbReference type="Gene3D" id="2.20.25.110">
    <property type="entry name" value="S-adenosyl-L-methionine-dependent methyltransferases"/>
    <property type="match status" value="1"/>
</dbReference>
<reference evidence="4" key="1">
    <citation type="submission" date="2022-10" db="EMBL/GenBank/DDBJ databases">
        <title>The WGS of Solirubrobacter ginsenosidimutans DSM 21036.</title>
        <authorList>
            <person name="Jiang Z."/>
        </authorList>
    </citation>
    <scope>NUCLEOTIDE SEQUENCE</scope>
    <source>
        <strain evidence="4">DSM 21036</strain>
    </source>
</reference>
<sequence>MTRLIPFPNRATPAGADAVRVAYDALAPAYDAFTAGLRDDDVWLAELELIAQSHGLDGRRALDLACGTGASFIPLLDRGYAVTACDISPEMVRRAVGKAPDAAVLIADIRSLPVLGQFDLITCLEDAFNCLLHADDVRATLQGIGRSLAPGGLAVWDVNTLALIRSCFSCDWVADRGEWFLAWHGTGPRDLGRGGVAEARIDAFRHRGATWLRSTSRHRQRHWPVAEITRLAREAGLEVLELLGQTQAGAELVSDVDEGEHFKAVFIARRA</sequence>
<dbReference type="InterPro" id="IPR041698">
    <property type="entry name" value="Methyltransf_25"/>
</dbReference>
<keyword evidence="1 4" id="KW-0489">Methyltransferase</keyword>
<evidence type="ECO:0000256" key="2">
    <source>
        <dbReference type="ARBA" id="ARBA00022679"/>
    </source>
</evidence>
<dbReference type="Gene3D" id="3.40.50.150">
    <property type="entry name" value="Vaccinia Virus protein VP39"/>
    <property type="match status" value="1"/>
</dbReference>
<keyword evidence="5" id="KW-1185">Reference proteome</keyword>
<accession>A0A9X3MQ15</accession>
<dbReference type="RefSeq" id="WP_270038947.1">
    <property type="nucleotide sequence ID" value="NZ_JAPDOD010000004.1"/>
</dbReference>
<dbReference type="CDD" id="cd02440">
    <property type="entry name" value="AdoMet_MTases"/>
    <property type="match status" value="1"/>
</dbReference>
<dbReference type="GO" id="GO:0008168">
    <property type="term" value="F:methyltransferase activity"/>
    <property type="evidence" value="ECO:0007669"/>
    <property type="project" value="UniProtKB-KW"/>
</dbReference>
<name>A0A9X3MQ15_9ACTN</name>
<proteinExistence type="predicted"/>
<evidence type="ECO:0000313" key="5">
    <source>
        <dbReference type="Proteomes" id="UP001149140"/>
    </source>
</evidence>